<comment type="caution">
    <text evidence="1">The sequence shown here is derived from an EMBL/GenBank/DDBJ whole genome shotgun (WGS) entry which is preliminary data.</text>
</comment>
<protein>
    <submittedName>
        <fullName evidence="1">Uncharacterized protein</fullName>
    </submittedName>
</protein>
<dbReference type="Proteomes" id="UP001162992">
    <property type="component" value="Chromosome 7"/>
</dbReference>
<evidence type="ECO:0000313" key="2">
    <source>
        <dbReference type="Proteomes" id="UP001162992"/>
    </source>
</evidence>
<keyword evidence="2" id="KW-1185">Reference proteome</keyword>
<dbReference type="EMBL" id="CM055098">
    <property type="protein sequence ID" value="KAJ7550523.1"/>
    <property type="molecule type" value="Genomic_DNA"/>
</dbReference>
<organism evidence="1 2">
    <name type="scientific">Diphasiastrum complanatum</name>
    <name type="common">Issler's clubmoss</name>
    <name type="synonym">Lycopodium complanatum</name>
    <dbReference type="NCBI Taxonomy" id="34168"/>
    <lineage>
        <taxon>Eukaryota</taxon>
        <taxon>Viridiplantae</taxon>
        <taxon>Streptophyta</taxon>
        <taxon>Embryophyta</taxon>
        <taxon>Tracheophyta</taxon>
        <taxon>Lycopodiopsida</taxon>
        <taxon>Lycopodiales</taxon>
        <taxon>Lycopodiaceae</taxon>
        <taxon>Lycopodioideae</taxon>
        <taxon>Diphasiastrum</taxon>
    </lineage>
</organism>
<sequence>MARKESIRSALNLASSFRHHLSFSTVDPSLSQNPRQLLSLFRASVFGCSQVTENAFNSSSCVGNNTTLLMQRLCMGSKRRKQKRSSKKEVIQSNLALDSVLDSERKVKVLLRLKDVLASQEAQIMNSQDLGKMRREIGLPHKRKVTAFAKRFPAIFKLTSDRDSVKWLEFAEGIDDLLEEEERIMKEQHEPFLVDVLRKFLMISADKRLPVVKLLHAKRVLGLPADFRTDFIYRYPQFFQVVDGPDGPLLELKEWDSSLAVTIRELKAERQQMEGDATSIADASKSYEFKVVFPKGFSLKKKDRENLERFQELPFPSPYEDASMLDPDSAEAEKRSIAIVHEFLSLTLEKRAIVDFISHFRKEFGLPPRLEAFLERYPGIFFVSHKGDRHTVFLKECYKGHFLMEKSPLLSIKDRFAELQKIRQIPREAKLKSSNGNPENDEQIDDTEEESSDLETAHDDKEIDSKSDGEEEQWSDFETVHDDKSTDSDIDDEEDDNGECEELDNVSPSRAFRGGAGNLD</sequence>
<name>A0ACC2D8P2_DIPCM</name>
<evidence type="ECO:0000313" key="1">
    <source>
        <dbReference type="EMBL" id="KAJ7550523.1"/>
    </source>
</evidence>
<reference evidence="2" key="1">
    <citation type="journal article" date="2024" name="Proc. Natl. Acad. Sci. U.S.A.">
        <title>Extraordinary preservation of gene collinearity over three hundred million years revealed in homosporous lycophytes.</title>
        <authorList>
            <person name="Li C."/>
            <person name="Wickell D."/>
            <person name="Kuo L.Y."/>
            <person name="Chen X."/>
            <person name="Nie B."/>
            <person name="Liao X."/>
            <person name="Peng D."/>
            <person name="Ji J."/>
            <person name="Jenkins J."/>
            <person name="Williams M."/>
            <person name="Shu S."/>
            <person name="Plott C."/>
            <person name="Barry K."/>
            <person name="Rajasekar S."/>
            <person name="Grimwood J."/>
            <person name="Han X."/>
            <person name="Sun S."/>
            <person name="Hou Z."/>
            <person name="He W."/>
            <person name="Dai G."/>
            <person name="Sun C."/>
            <person name="Schmutz J."/>
            <person name="Leebens-Mack J.H."/>
            <person name="Li F.W."/>
            <person name="Wang L."/>
        </authorList>
    </citation>
    <scope>NUCLEOTIDE SEQUENCE [LARGE SCALE GENOMIC DNA]</scope>
    <source>
        <strain evidence="2">cv. PW_Plant_1</strain>
    </source>
</reference>
<proteinExistence type="predicted"/>
<gene>
    <name evidence="1" type="ORF">O6H91_07G104700</name>
</gene>
<accession>A0ACC2D8P2</accession>